<dbReference type="EMBL" id="UINC01197557">
    <property type="protein sequence ID" value="SVE15109.1"/>
    <property type="molecule type" value="Genomic_DNA"/>
</dbReference>
<sequence>MATKKIIRIGLVGYGFMGRTHSNAYNRISDFFPD</sequence>
<organism evidence="1">
    <name type="scientific">marine metagenome</name>
    <dbReference type="NCBI Taxonomy" id="408172"/>
    <lineage>
        <taxon>unclassified sequences</taxon>
        <taxon>metagenomes</taxon>
        <taxon>ecological metagenomes</taxon>
    </lineage>
</organism>
<gene>
    <name evidence="1" type="ORF">METZ01_LOCUS467963</name>
</gene>
<proteinExistence type="predicted"/>
<feature type="non-terminal residue" evidence="1">
    <location>
        <position position="34"/>
    </location>
</feature>
<name>A0A383B5T4_9ZZZZ</name>
<protein>
    <recommendedName>
        <fullName evidence="2">Gfo/Idh/MocA-like oxidoreductase N-terminal domain-containing protein</fullName>
    </recommendedName>
</protein>
<reference evidence="1" key="1">
    <citation type="submission" date="2018-05" db="EMBL/GenBank/DDBJ databases">
        <authorList>
            <person name="Lanie J.A."/>
            <person name="Ng W.-L."/>
            <person name="Kazmierczak K.M."/>
            <person name="Andrzejewski T.M."/>
            <person name="Davidsen T.M."/>
            <person name="Wayne K.J."/>
            <person name="Tettelin H."/>
            <person name="Glass J.I."/>
            <person name="Rusch D."/>
            <person name="Podicherti R."/>
            <person name="Tsui H.-C.T."/>
            <person name="Winkler M.E."/>
        </authorList>
    </citation>
    <scope>NUCLEOTIDE SEQUENCE</scope>
</reference>
<evidence type="ECO:0008006" key="2">
    <source>
        <dbReference type="Google" id="ProtNLM"/>
    </source>
</evidence>
<dbReference type="AlphaFoldDB" id="A0A383B5T4"/>
<accession>A0A383B5T4</accession>
<evidence type="ECO:0000313" key="1">
    <source>
        <dbReference type="EMBL" id="SVE15109.1"/>
    </source>
</evidence>